<dbReference type="Proteomes" id="UP001209666">
    <property type="component" value="Unassembled WGS sequence"/>
</dbReference>
<dbReference type="GO" id="GO:0008360">
    <property type="term" value="P:regulation of cell shape"/>
    <property type="evidence" value="ECO:0007669"/>
    <property type="project" value="UniProtKB-UniRule"/>
</dbReference>
<comment type="subcellular location">
    <subcellularLocation>
        <location evidence="6">Cytoplasm</location>
    </subcellularLocation>
    <text evidence="6">Membrane-associated.</text>
</comment>
<dbReference type="GO" id="GO:0000902">
    <property type="term" value="P:cell morphogenesis"/>
    <property type="evidence" value="ECO:0007669"/>
    <property type="project" value="InterPro"/>
</dbReference>
<evidence type="ECO:0000313" key="10">
    <source>
        <dbReference type="Proteomes" id="UP001209666"/>
    </source>
</evidence>
<keyword evidence="3 6" id="KW-0067">ATP-binding</keyword>
<dbReference type="EMBL" id="JAJEQW010000001">
    <property type="protein sequence ID" value="MCC2241083.1"/>
    <property type="molecule type" value="Genomic_DNA"/>
</dbReference>
<proteinExistence type="inferred from homology"/>
<evidence type="ECO:0000256" key="6">
    <source>
        <dbReference type="HAMAP-Rule" id="MF_02207"/>
    </source>
</evidence>
<dbReference type="PRINTS" id="PR01652">
    <property type="entry name" value="SHAPEPROTEIN"/>
</dbReference>
<organism evidence="7 9">
    <name type="scientific">Roseburia amylophila</name>
    <dbReference type="NCBI Taxonomy" id="2981794"/>
    <lineage>
        <taxon>Bacteria</taxon>
        <taxon>Bacillati</taxon>
        <taxon>Bacillota</taxon>
        <taxon>Clostridia</taxon>
        <taxon>Lachnospirales</taxon>
        <taxon>Lachnospiraceae</taxon>
        <taxon>Roseburia</taxon>
    </lineage>
</organism>
<evidence type="ECO:0000256" key="3">
    <source>
        <dbReference type="ARBA" id="ARBA00022840"/>
    </source>
</evidence>
<keyword evidence="4 6" id="KW-0133">Cell shape</keyword>
<dbReference type="NCBIfam" id="NF010539">
    <property type="entry name" value="PRK13927.1"/>
    <property type="match status" value="1"/>
</dbReference>
<dbReference type="Gene3D" id="3.30.420.40">
    <property type="match status" value="3"/>
</dbReference>
<evidence type="ECO:0000256" key="1">
    <source>
        <dbReference type="ARBA" id="ARBA00022490"/>
    </source>
</evidence>
<gene>
    <name evidence="6" type="primary">mreB</name>
    <name evidence="7" type="ORF">LKD47_02035</name>
    <name evidence="8" type="ORF">OCV43_05895</name>
</gene>
<dbReference type="GO" id="GO:0005737">
    <property type="term" value="C:cytoplasm"/>
    <property type="evidence" value="ECO:0007669"/>
    <property type="project" value="UniProtKB-SubCell"/>
</dbReference>
<evidence type="ECO:0000313" key="7">
    <source>
        <dbReference type="EMBL" id="MCC2241083.1"/>
    </source>
</evidence>
<dbReference type="InterPro" id="IPR004753">
    <property type="entry name" value="MreB"/>
</dbReference>
<reference evidence="8" key="3">
    <citation type="submission" date="2022-09" db="EMBL/GenBank/DDBJ databases">
        <authorList>
            <person name="Hitch T.C.A."/>
        </authorList>
    </citation>
    <scope>NUCLEOTIDE SEQUENCE</scope>
    <source>
        <strain evidence="8">Sanger_19</strain>
    </source>
</reference>
<name>A0AAW4W8J7_9FIRM</name>
<dbReference type="SUPFAM" id="SSF53067">
    <property type="entry name" value="Actin-like ATPase domain"/>
    <property type="match status" value="2"/>
</dbReference>
<keyword evidence="10" id="KW-1185">Reference proteome</keyword>
<evidence type="ECO:0000256" key="4">
    <source>
        <dbReference type="ARBA" id="ARBA00022960"/>
    </source>
</evidence>
<dbReference type="AlphaFoldDB" id="A0AAW4W8J7"/>
<evidence type="ECO:0000313" key="9">
    <source>
        <dbReference type="Proteomes" id="UP001198893"/>
    </source>
</evidence>
<evidence type="ECO:0000256" key="2">
    <source>
        <dbReference type="ARBA" id="ARBA00022741"/>
    </source>
</evidence>
<keyword evidence="2 6" id="KW-0547">Nucleotide-binding</keyword>
<protein>
    <recommendedName>
        <fullName evidence="6">Cell shape-determining protein MreB</fullName>
    </recommendedName>
</protein>
<dbReference type="EMBL" id="JAOQKI010000007">
    <property type="protein sequence ID" value="MCU6716812.1"/>
    <property type="molecule type" value="Genomic_DNA"/>
</dbReference>
<dbReference type="CDD" id="cd10225">
    <property type="entry name" value="ASKHA_NBD_MreB-like"/>
    <property type="match status" value="1"/>
</dbReference>
<sequence>MSNNIYGIDLGTSNMKVYCKATGKILNEKNTIAIINKNQMYAYGDAAYAMYEKAPEQIQVSFPIICGVIADFNNMQTMIQEFLEKHAKGKTRGAEFIVAVPTDITEVEKKAFFDIFYKSKMKPKSVLLCEKPLADAVGLGLDVNEPTGAMIVDIGADTTEISVISLGGLVLSDLLHFGGNRIDDSISSYIKKNFNLVIGRKTAKTLKEELGSGTPGMEKSMVIVGRDVVSGLPIEMEITAEVIYAAIKDNLNSICNSIKMILEKTPPELAKDIIHSGIYITGGGSKIHNLDKLFTEITNIKVNSCENPEECAVRGLNKIVSDEKYKHLGFSMKSKIYK</sequence>
<dbReference type="PANTHER" id="PTHR42749">
    <property type="entry name" value="CELL SHAPE-DETERMINING PROTEIN MREB"/>
    <property type="match status" value="1"/>
</dbReference>
<dbReference type="InterPro" id="IPR056546">
    <property type="entry name" value="MreB_MamK-like"/>
</dbReference>
<dbReference type="GO" id="GO:0005524">
    <property type="term" value="F:ATP binding"/>
    <property type="evidence" value="ECO:0007669"/>
    <property type="project" value="UniProtKB-KW"/>
</dbReference>
<dbReference type="Proteomes" id="UP001198893">
    <property type="component" value="Unassembled WGS sequence"/>
</dbReference>
<comment type="caution">
    <text evidence="6">Lacks conserved residue(s) required for the propagation of feature annotation.</text>
</comment>
<reference evidence="7" key="2">
    <citation type="submission" date="2021-10" db="EMBL/GenBank/DDBJ databases">
        <title>Anaerobic single-cell dispensing facilitates the cultivation of human gut bacteria.</title>
        <authorList>
            <person name="Afrizal A."/>
        </authorList>
    </citation>
    <scope>NUCLEOTIDE SEQUENCE</scope>
    <source>
        <strain evidence="7">CLA-AA-H204</strain>
    </source>
</reference>
<dbReference type="InterPro" id="IPR043129">
    <property type="entry name" value="ATPase_NBD"/>
</dbReference>
<comment type="function">
    <text evidence="6">Forms membrane-associated dynamic filaments that are essential for cell shape determination. Acts by regulating cell wall synthesis and cell elongation, and thus cell shape. A feedback loop between cell geometry and MreB localization may maintain elongated cell shape by targeting cell wall growth to regions of negative cell wall curvature.</text>
</comment>
<evidence type="ECO:0000256" key="5">
    <source>
        <dbReference type="ARBA" id="ARBA00023458"/>
    </source>
</evidence>
<evidence type="ECO:0000313" key="8">
    <source>
        <dbReference type="EMBL" id="MCU6716812.1"/>
    </source>
</evidence>
<reference evidence="8 10" key="1">
    <citation type="journal article" date="2021" name="ISME Commun">
        <title>Automated analysis of genomic sequences facilitates high-throughput and comprehensive description of bacteria.</title>
        <authorList>
            <person name="Hitch T.C.A."/>
        </authorList>
    </citation>
    <scope>NUCLEOTIDE SEQUENCE [LARGE SCALE GENOMIC DNA]</scope>
    <source>
        <strain evidence="8 10">Sanger_19</strain>
    </source>
</reference>
<comment type="similarity">
    <text evidence="5 6">Belongs to the FtsA/MreB family.</text>
</comment>
<accession>A0AAW4W8J7</accession>
<keyword evidence="1 6" id="KW-0963">Cytoplasm</keyword>
<dbReference type="HAMAP" id="MF_02207">
    <property type="entry name" value="MreB"/>
    <property type="match status" value="1"/>
</dbReference>
<dbReference type="Pfam" id="PF06723">
    <property type="entry name" value="MreB_Mbl"/>
    <property type="match status" value="1"/>
</dbReference>
<comment type="caution">
    <text evidence="7">The sequence shown here is derived from an EMBL/GenBank/DDBJ whole genome shotgun (WGS) entry which is preliminary data.</text>
</comment>
<comment type="subunit">
    <text evidence="6">Forms polymers.</text>
</comment>
<dbReference type="RefSeq" id="WP_022243806.1">
    <property type="nucleotide sequence ID" value="NZ_JAJEQW010000001.1"/>
</dbReference>
<dbReference type="PANTHER" id="PTHR42749:SF1">
    <property type="entry name" value="CELL SHAPE-DETERMINING PROTEIN MREB"/>
    <property type="match status" value="1"/>
</dbReference>